<dbReference type="Proteomes" id="UP001337655">
    <property type="component" value="Unassembled WGS sequence"/>
</dbReference>
<name>A0AAV9NWK6_9PEZI</name>
<reference evidence="6 7" key="1">
    <citation type="submission" date="2023-08" db="EMBL/GenBank/DDBJ databases">
        <title>Black Yeasts Isolated from many extreme environments.</title>
        <authorList>
            <person name="Coleine C."/>
            <person name="Stajich J.E."/>
            <person name="Selbmann L."/>
        </authorList>
    </citation>
    <scope>NUCLEOTIDE SEQUENCE [LARGE SCALE GENOMIC DNA]</scope>
    <source>
        <strain evidence="6 7">CCFEE 5935</strain>
    </source>
</reference>
<dbReference type="InterPro" id="IPR003653">
    <property type="entry name" value="Peptidase_C48_C"/>
</dbReference>
<feature type="compositionally biased region" description="Polar residues" evidence="4">
    <location>
        <begin position="255"/>
        <end position="275"/>
    </location>
</feature>
<sequence length="639" mass="69848">MSRPQVAADARSRCETKPRSNALQLSEDCPASGASERGRCLALVKSFCAETRLSRLEISAILGAEPLKSRSFVTSFRDVYRKILAGGLGEDRDDGRECEADGDPRRLVAFRIAKRLVDRECDKRQSAPKGKQGVTKSPRLQAHDARQALAELNASAVWKDHASIIAARSAGRDKCPGERQSALDSPQMFEHESVDESRRKSSECRSKKRKRPVRTAGDDSGSEGRNRKEPQCMCARRRTSASRGVPRQADDSSDGSRYTTEIGTERGSSSPSSVNPDGDDGSSWSSPDVLVSTDVHQPDTSSIVIPSKGATGVRKQLIPNTRTRWRETTPDRGATQYRTPAVTASSSHGSGLPSFEDSACIDLTSRPDPPWTEATEDPGKQSAVRSLADGQWLTTTAVLHGAALFNPSGKVWHVPEPVVVTGGGSPRRRLESSHQDIVVFVNWHSSHWTVGITFTATGEVCLYDPLHRESYIDGTFDRVVALAPSLPGRGWRRSAGRSQLKQDNSDDCGIYAIVFAAYTMCGEPLPSRIVPEVWRALLAETLAPSAEVKPLFNTSPAQGTTSMAREIVSRQKREWTKPLALLQKRVMEYEQKKAAVRALLREPHSLSLPGQRMASQAIAYSKFQQAACGWAIEKLTAAC</sequence>
<dbReference type="GeneID" id="89932318"/>
<organism evidence="6 7">
    <name type="scientific">Saxophila tyrrhenica</name>
    <dbReference type="NCBI Taxonomy" id="1690608"/>
    <lineage>
        <taxon>Eukaryota</taxon>
        <taxon>Fungi</taxon>
        <taxon>Dikarya</taxon>
        <taxon>Ascomycota</taxon>
        <taxon>Pezizomycotina</taxon>
        <taxon>Dothideomycetes</taxon>
        <taxon>Dothideomycetidae</taxon>
        <taxon>Mycosphaerellales</taxon>
        <taxon>Extremaceae</taxon>
        <taxon>Saxophila</taxon>
    </lineage>
</organism>
<feature type="compositionally biased region" description="Polar residues" evidence="4">
    <location>
        <begin position="338"/>
        <end position="349"/>
    </location>
</feature>
<evidence type="ECO:0000256" key="3">
    <source>
        <dbReference type="ARBA" id="ARBA00022801"/>
    </source>
</evidence>
<proteinExistence type="inferred from homology"/>
<dbReference type="InterPro" id="IPR038765">
    <property type="entry name" value="Papain-like_cys_pep_sf"/>
</dbReference>
<evidence type="ECO:0000256" key="2">
    <source>
        <dbReference type="ARBA" id="ARBA00022670"/>
    </source>
</evidence>
<evidence type="ECO:0000256" key="4">
    <source>
        <dbReference type="SAM" id="MobiDB-lite"/>
    </source>
</evidence>
<feature type="region of interest" description="Disordered" evidence="4">
    <location>
        <begin position="121"/>
        <end position="140"/>
    </location>
</feature>
<dbReference type="Pfam" id="PF02902">
    <property type="entry name" value="Peptidase_C48"/>
    <property type="match status" value="1"/>
</dbReference>
<keyword evidence="3" id="KW-0378">Hydrolase</keyword>
<comment type="caution">
    <text evidence="6">The sequence shown here is derived from an EMBL/GenBank/DDBJ whole genome shotgun (WGS) entry which is preliminary data.</text>
</comment>
<feature type="region of interest" description="Disordered" evidence="4">
    <location>
        <begin position="338"/>
        <end position="381"/>
    </location>
</feature>
<gene>
    <name evidence="6" type="ORF">LTR77_010995</name>
</gene>
<evidence type="ECO:0000259" key="5">
    <source>
        <dbReference type="Pfam" id="PF02902"/>
    </source>
</evidence>
<protein>
    <recommendedName>
        <fullName evidence="5">Ubiquitin-like protease family profile domain-containing protein</fullName>
    </recommendedName>
</protein>
<accession>A0AAV9NWK6</accession>
<comment type="similarity">
    <text evidence="1">Belongs to the peptidase C48 family.</text>
</comment>
<evidence type="ECO:0000256" key="1">
    <source>
        <dbReference type="ARBA" id="ARBA00005234"/>
    </source>
</evidence>
<feature type="compositionally biased region" description="Basic and acidic residues" evidence="4">
    <location>
        <begin position="189"/>
        <end position="205"/>
    </location>
</feature>
<feature type="region of interest" description="Disordered" evidence="4">
    <location>
        <begin position="168"/>
        <end position="306"/>
    </location>
</feature>
<dbReference type="SUPFAM" id="SSF54001">
    <property type="entry name" value="Cysteine proteinases"/>
    <property type="match status" value="1"/>
</dbReference>
<dbReference type="RefSeq" id="XP_064653630.1">
    <property type="nucleotide sequence ID" value="XM_064808210.1"/>
</dbReference>
<feature type="region of interest" description="Disordered" evidence="4">
    <location>
        <begin position="1"/>
        <end position="34"/>
    </location>
</feature>
<evidence type="ECO:0000313" key="7">
    <source>
        <dbReference type="Proteomes" id="UP001337655"/>
    </source>
</evidence>
<dbReference type="Gene3D" id="3.40.395.10">
    <property type="entry name" value="Adenoviral Proteinase, Chain A"/>
    <property type="match status" value="1"/>
</dbReference>
<feature type="domain" description="Ubiquitin-like protease family profile" evidence="5">
    <location>
        <begin position="437"/>
        <end position="526"/>
    </location>
</feature>
<dbReference type="GO" id="GO:0008234">
    <property type="term" value="F:cysteine-type peptidase activity"/>
    <property type="evidence" value="ECO:0007669"/>
    <property type="project" value="InterPro"/>
</dbReference>
<dbReference type="AlphaFoldDB" id="A0AAV9NWK6"/>
<dbReference type="EMBL" id="JAVRRT010000029">
    <property type="protein sequence ID" value="KAK5163060.1"/>
    <property type="molecule type" value="Genomic_DNA"/>
</dbReference>
<dbReference type="GO" id="GO:0006508">
    <property type="term" value="P:proteolysis"/>
    <property type="evidence" value="ECO:0007669"/>
    <property type="project" value="UniProtKB-KW"/>
</dbReference>
<keyword evidence="2" id="KW-0645">Protease</keyword>
<dbReference type="GO" id="GO:0019783">
    <property type="term" value="F:ubiquitin-like protein peptidase activity"/>
    <property type="evidence" value="ECO:0007669"/>
    <property type="project" value="UniProtKB-ARBA"/>
</dbReference>
<feature type="compositionally biased region" description="Polar residues" evidence="4">
    <location>
        <begin position="294"/>
        <end position="304"/>
    </location>
</feature>
<evidence type="ECO:0000313" key="6">
    <source>
        <dbReference type="EMBL" id="KAK5163060.1"/>
    </source>
</evidence>
<keyword evidence="7" id="KW-1185">Reference proteome</keyword>